<protein>
    <submittedName>
        <fullName evidence="1">7491_t:CDS:1</fullName>
    </submittedName>
</protein>
<gene>
    <name evidence="1" type="ORF">SCALOS_LOCUS7351</name>
</gene>
<sequence length="136" mass="15930">EYNLETKKGSGLKMIFEANIHFEFANSTDKHCLAYTSKDYNRCKLSEHNPNSKKELKCKYDFKDLSKICLYYNKNCKRSFAHINKDSTIAGLFLFIFDESKFEKEKPNFYKEAIVKVLKGEDVDEVIVDLSKNCEQ</sequence>
<dbReference type="EMBL" id="CAJVPM010016189">
    <property type="protein sequence ID" value="CAG8612666.1"/>
    <property type="molecule type" value="Genomic_DNA"/>
</dbReference>
<dbReference type="Proteomes" id="UP000789860">
    <property type="component" value="Unassembled WGS sequence"/>
</dbReference>
<reference evidence="1" key="1">
    <citation type="submission" date="2021-06" db="EMBL/GenBank/DDBJ databases">
        <authorList>
            <person name="Kallberg Y."/>
            <person name="Tangrot J."/>
            <person name="Rosling A."/>
        </authorList>
    </citation>
    <scope>NUCLEOTIDE SEQUENCE</scope>
    <source>
        <strain evidence="1">AU212A</strain>
    </source>
</reference>
<accession>A0ACA9MT87</accession>
<name>A0ACA9MT87_9GLOM</name>
<evidence type="ECO:0000313" key="2">
    <source>
        <dbReference type="Proteomes" id="UP000789860"/>
    </source>
</evidence>
<feature type="non-terminal residue" evidence="1">
    <location>
        <position position="1"/>
    </location>
</feature>
<proteinExistence type="predicted"/>
<evidence type="ECO:0000313" key="1">
    <source>
        <dbReference type="EMBL" id="CAG8612666.1"/>
    </source>
</evidence>
<organism evidence="1 2">
    <name type="scientific">Scutellospora calospora</name>
    <dbReference type="NCBI Taxonomy" id="85575"/>
    <lineage>
        <taxon>Eukaryota</taxon>
        <taxon>Fungi</taxon>
        <taxon>Fungi incertae sedis</taxon>
        <taxon>Mucoromycota</taxon>
        <taxon>Glomeromycotina</taxon>
        <taxon>Glomeromycetes</taxon>
        <taxon>Diversisporales</taxon>
        <taxon>Gigasporaceae</taxon>
        <taxon>Scutellospora</taxon>
    </lineage>
</organism>
<keyword evidence="2" id="KW-1185">Reference proteome</keyword>
<comment type="caution">
    <text evidence="1">The sequence shown here is derived from an EMBL/GenBank/DDBJ whole genome shotgun (WGS) entry which is preliminary data.</text>
</comment>